<feature type="domain" description="DH" evidence="2">
    <location>
        <begin position="3"/>
        <end position="102"/>
    </location>
</feature>
<dbReference type="OrthoDB" id="6424757at2759"/>
<dbReference type="InterPro" id="IPR035899">
    <property type="entry name" value="DBL_dom_sf"/>
</dbReference>
<proteinExistence type="predicted"/>
<dbReference type="Gene3D" id="1.20.900.10">
    <property type="entry name" value="Dbl homology (DH) domain"/>
    <property type="match status" value="1"/>
</dbReference>
<dbReference type="GO" id="GO:0005085">
    <property type="term" value="F:guanyl-nucleotide exchange factor activity"/>
    <property type="evidence" value="ECO:0007669"/>
    <property type="project" value="InterPro"/>
</dbReference>
<gene>
    <name evidence="3" type="ORF">CAPTEDRAFT_197067</name>
</gene>
<name>R7TMF6_CAPTE</name>
<dbReference type="STRING" id="283909.R7TMF6"/>
<feature type="signal peptide" evidence="1">
    <location>
        <begin position="1"/>
        <end position="26"/>
    </location>
</feature>
<dbReference type="HOGENOM" id="CLU_2111202_0_0_1"/>
<dbReference type="SUPFAM" id="SSF48065">
    <property type="entry name" value="DBL homology domain (DH-domain)"/>
    <property type="match status" value="1"/>
</dbReference>
<organism evidence="3">
    <name type="scientific">Capitella teleta</name>
    <name type="common">Polychaete worm</name>
    <dbReference type="NCBI Taxonomy" id="283909"/>
    <lineage>
        <taxon>Eukaryota</taxon>
        <taxon>Metazoa</taxon>
        <taxon>Spiralia</taxon>
        <taxon>Lophotrochozoa</taxon>
        <taxon>Annelida</taxon>
        <taxon>Polychaeta</taxon>
        <taxon>Sedentaria</taxon>
        <taxon>Scolecida</taxon>
        <taxon>Capitellidae</taxon>
        <taxon>Capitella</taxon>
    </lineage>
</organism>
<sequence length="115" mass="13431">MPIPTDDHRVLFFCLEPLLSLSTTLCLKVDVAIQTWDPGTSQIGSLFSKQLWHHYDEYYDNYRDIRMLLKEKRSTDPEFVQFCLLRRQSASHSLDALCLKPVKTFRPIRGHCSIS</sequence>
<reference evidence="4" key="3">
    <citation type="submission" date="2015-06" db="UniProtKB">
        <authorList>
            <consortium name="EnsemblMetazoa"/>
        </authorList>
    </citation>
    <scope>IDENTIFICATION</scope>
</reference>
<evidence type="ECO:0000313" key="4">
    <source>
        <dbReference type="EnsemblMetazoa" id="CapteP197067"/>
    </source>
</evidence>
<evidence type="ECO:0000256" key="1">
    <source>
        <dbReference type="SAM" id="SignalP"/>
    </source>
</evidence>
<dbReference type="Pfam" id="PF00621">
    <property type="entry name" value="RhoGEF"/>
    <property type="match status" value="1"/>
</dbReference>
<protein>
    <recommendedName>
        <fullName evidence="2">DH domain-containing protein</fullName>
    </recommendedName>
</protein>
<evidence type="ECO:0000313" key="5">
    <source>
        <dbReference type="Proteomes" id="UP000014760"/>
    </source>
</evidence>
<dbReference type="AlphaFoldDB" id="R7TMF6"/>
<accession>R7TMF6</accession>
<dbReference type="EMBL" id="AMQN01013396">
    <property type="status" value="NOT_ANNOTATED_CDS"/>
    <property type="molecule type" value="Genomic_DNA"/>
</dbReference>
<feature type="chain" id="PRO_5008787155" description="DH domain-containing protein" evidence="1">
    <location>
        <begin position="27"/>
        <end position="115"/>
    </location>
</feature>
<evidence type="ECO:0000259" key="2">
    <source>
        <dbReference type="Pfam" id="PF00621"/>
    </source>
</evidence>
<reference evidence="5" key="1">
    <citation type="submission" date="2012-12" db="EMBL/GenBank/DDBJ databases">
        <authorList>
            <person name="Hellsten U."/>
            <person name="Grimwood J."/>
            <person name="Chapman J.A."/>
            <person name="Shapiro H."/>
            <person name="Aerts A."/>
            <person name="Otillar R.P."/>
            <person name="Terry A.Y."/>
            <person name="Boore J.L."/>
            <person name="Simakov O."/>
            <person name="Marletaz F."/>
            <person name="Cho S.-J."/>
            <person name="Edsinger-Gonzales E."/>
            <person name="Havlak P."/>
            <person name="Kuo D.-H."/>
            <person name="Larsson T."/>
            <person name="Lv J."/>
            <person name="Arendt D."/>
            <person name="Savage R."/>
            <person name="Osoegawa K."/>
            <person name="de Jong P."/>
            <person name="Lindberg D.R."/>
            <person name="Seaver E.C."/>
            <person name="Weisblat D.A."/>
            <person name="Putnam N.H."/>
            <person name="Grigoriev I.V."/>
            <person name="Rokhsar D.S."/>
        </authorList>
    </citation>
    <scope>NUCLEOTIDE SEQUENCE</scope>
    <source>
        <strain evidence="5">I ESC-2004</strain>
    </source>
</reference>
<dbReference type="InterPro" id="IPR000219">
    <property type="entry name" value="DH_dom"/>
</dbReference>
<keyword evidence="5" id="KW-1185">Reference proteome</keyword>
<dbReference type="Proteomes" id="UP000014760">
    <property type="component" value="Unassembled WGS sequence"/>
</dbReference>
<dbReference type="EMBL" id="KB310189">
    <property type="protein sequence ID" value="ELT92270.1"/>
    <property type="molecule type" value="Genomic_DNA"/>
</dbReference>
<reference evidence="3 5" key="2">
    <citation type="journal article" date="2013" name="Nature">
        <title>Insights into bilaterian evolution from three spiralian genomes.</title>
        <authorList>
            <person name="Simakov O."/>
            <person name="Marletaz F."/>
            <person name="Cho S.J."/>
            <person name="Edsinger-Gonzales E."/>
            <person name="Havlak P."/>
            <person name="Hellsten U."/>
            <person name="Kuo D.H."/>
            <person name="Larsson T."/>
            <person name="Lv J."/>
            <person name="Arendt D."/>
            <person name="Savage R."/>
            <person name="Osoegawa K."/>
            <person name="de Jong P."/>
            <person name="Grimwood J."/>
            <person name="Chapman J.A."/>
            <person name="Shapiro H."/>
            <person name="Aerts A."/>
            <person name="Otillar R.P."/>
            <person name="Terry A.Y."/>
            <person name="Boore J.L."/>
            <person name="Grigoriev I.V."/>
            <person name="Lindberg D.R."/>
            <person name="Seaver E.C."/>
            <person name="Weisblat D.A."/>
            <person name="Putnam N.H."/>
            <person name="Rokhsar D.S."/>
        </authorList>
    </citation>
    <scope>NUCLEOTIDE SEQUENCE</scope>
    <source>
        <strain evidence="3 5">I ESC-2004</strain>
    </source>
</reference>
<dbReference type="EnsemblMetazoa" id="CapteT197067">
    <property type="protein sequence ID" value="CapteP197067"/>
    <property type="gene ID" value="CapteG197067"/>
</dbReference>
<evidence type="ECO:0000313" key="3">
    <source>
        <dbReference type="EMBL" id="ELT92270.1"/>
    </source>
</evidence>
<keyword evidence="1" id="KW-0732">Signal</keyword>